<keyword evidence="1" id="KW-0812">Transmembrane</keyword>
<feature type="transmembrane region" description="Helical" evidence="1">
    <location>
        <begin position="25"/>
        <end position="46"/>
    </location>
</feature>
<name>A0A8J6XIX0_9CYAN</name>
<keyword evidence="1" id="KW-0472">Membrane</keyword>
<proteinExistence type="predicted"/>
<evidence type="ECO:0000256" key="1">
    <source>
        <dbReference type="SAM" id="Phobius"/>
    </source>
</evidence>
<evidence type="ECO:0000313" key="3">
    <source>
        <dbReference type="Proteomes" id="UP000629098"/>
    </source>
</evidence>
<accession>A0A8J6XIX0</accession>
<organism evidence="2 3">
    <name type="scientific">Iningainema tapete BLCC-T55</name>
    <dbReference type="NCBI Taxonomy" id="2748662"/>
    <lineage>
        <taxon>Bacteria</taxon>
        <taxon>Bacillati</taxon>
        <taxon>Cyanobacteriota</taxon>
        <taxon>Cyanophyceae</taxon>
        <taxon>Nostocales</taxon>
        <taxon>Scytonemataceae</taxon>
        <taxon>Iningainema tapete</taxon>
    </lineage>
</organism>
<keyword evidence="1" id="KW-1133">Transmembrane helix</keyword>
<dbReference type="AlphaFoldDB" id="A0A8J6XIX0"/>
<evidence type="ECO:0000313" key="2">
    <source>
        <dbReference type="EMBL" id="MBD2771082.1"/>
    </source>
</evidence>
<dbReference type="EMBL" id="JACXAE010000013">
    <property type="protein sequence ID" value="MBD2771082.1"/>
    <property type="molecule type" value="Genomic_DNA"/>
</dbReference>
<dbReference type="RefSeq" id="WP_190825376.1">
    <property type="nucleotide sequence ID" value="NZ_CAWPPI010000013.1"/>
</dbReference>
<protein>
    <submittedName>
        <fullName evidence="2">Uncharacterized protein</fullName>
    </submittedName>
</protein>
<gene>
    <name evidence="2" type="ORF">ICL16_02820</name>
</gene>
<reference evidence="2" key="1">
    <citation type="submission" date="2020-09" db="EMBL/GenBank/DDBJ databases">
        <title>Iningainema tapete sp. nov. (Scytonemataceae, Cyanobacteria) from greenhouses in central Florida (USA) produces two types of nodularin with biosynthetic potential for microcystin-LR and anabaenopeptins.</title>
        <authorList>
            <person name="Berthold D.E."/>
            <person name="Lefler F.W."/>
            <person name="Huang I.-S."/>
            <person name="Abdulla H."/>
            <person name="Zimba P.V."/>
            <person name="Laughinghouse H.D. IV."/>
        </authorList>
    </citation>
    <scope>NUCLEOTIDE SEQUENCE</scope>
    <source>
        <strain evidence="2">BLCCT55</strain>
    </source>
</reference>
<sequence>MEHHLVNNIKGVLRFDSNVVDLIDVVFLVGIGTSYLILAVGIKYSFHIVERNRAGIVAQSHPEREWHEVPHT</sequence>
<comment type="caution">
    <text evidence="2">The sequence shown here is derived from an EMBL/GenBank/DDBJ whole genome shotgun (WGS) entry which is preliminary data.</text>
</comment>
<dbReference type="Proteomes" id="UP000629098">
    <property type="component" value="Unassembled WGS sequence"/>
</dbReference>
<keyword evidence="3" id="KW-1185">Reference proteome</keyword>